<feature type="compositionally biased region" description="Low complexity" evidence="1">
    <location>
        <begin position="54"/>
        <end position="72"/>
    </location>
</feature>
<feature type="compositionally biased region" description="Polar residues" evidence="1">
    <location>
        <begin position="13"/>
        <end position="24"/>
    </location>
</feature>
<protein>
    <submittedName>
        <fullName evidence="2">Predicted protein</fullName>
    </submittedName>
</protein>
<dbReference type="HOGENOM" id="CLU_1256214_0_0_1"/>
<feature type="compositionally biased region" description="Low complexity" evidence="1">
    <location>
        <begin position="79"/>
        <end position="105"/>
    </location>
</feature>
<reference evidence="2 3" key="1">
    <citation type="journal article" date="2008" name="Nature">
        <title>The genome of Laccaria bicolor provides insights into mycorrhizal symbiosis.</title>
        <authorList>
            <person name="Martin F."/>
            <person name="Aerts A."/>
            <person name="Ahren D."/>
            <person name="Brun A."/>
            <person name="Danchin E.G.J."/>
            <person name="Duchaussoy F."/>
            <person name="Gibon J."/>
            <person name="Kohler A."/>
            <person name="Lindquist E."/>
            <person name="Pereda V."/>
            <person name="Salamov A."/>
            <person name="Shapiro H.J."/>
            <person name="Wuyts J."/>
            <person name="Blaudez D."/>
            <person name="Buee M."/>
            <person name="Brokstein P."/>
            <person name="Canbaeck B."/>
            <person name="Cohen D."/>
            <person name="Courty P.E."/>
            <person name="Coutinho P.M."/>
            <person name="Delaruelle C."/>
            <person name="Detter J.C."/>
            <person name="Deveau A."/>
            <person name="DiFazio S."/>
            <person name="Duplessis S."/>
            <person name="Fraissinet-Tachet L."/>
            <person name="Lucic E."/>
            <person name="Frey-Klett P."/>
            <person name="Fourrey C."/>
            <person name="Feussner I."/>
            <person name="Gay G."/>
            <person name="Grimwood J."/>
            <person name="Hoegger P.J."/>
            <person name="Jain P."/>
            <person name="Kilaru S."/>
            <person name="Labbe J."/>
            <person name="Lin Y.C."/>
            <person name="Legue V."/>
            <person name="Le Tacon F."/>
            <person name="Marmeisse R."/>
            <person name="Melayah D."/>
            <person name="Montanini B."/>
            <person name="Muratet M."/>
            <person name="Nehls U."/>
            <person name="Niculita-Hirzel H."/>
            <person name="Oudot-Le Secq M.P."/>
            <person name="Peter M."/>
            <person name="Quesneville H."/>
            <person name="Rajashekar B."/>
            <person name="Reich M."/>
            <person name="Rouhier N."/>
            <person name="Schmutz J."/>
            <person name="Yin T."/>
            <person name="Chalot M."/>
            <person name="Henrissat B."/>
            <person name="Kuees U."/>
            <person name="Lucas S."/>
            <person name="Van de Peer Y."/>
            <person name="Podila G.K."/>
            <person name="Polle A."/>
            <person name="Pukkila P.J."/>
            <person name="Richardson P.M."/>
            <person name="Rouze P."/>
            <person name="Sanders I.R."/>
            <person name="Stajich J.E."/>
            <person name="Tunlid A."/>
            <person name="Tuskan G."/>
            <person name="Grigoriev I.V."/>
        </authorList>
    </citation>
    <scope>NUCLEOTIDE SEQUENCE [LARGE SCALE GENOMIC DNA]</scope>
    <source>
        <strain evidence="3">S238N-H82 / ATCC MYA-4686</strain>
    </source>
</reference>
<keyword evidence="3" id="KW-1185">Reference proteome</keyword>
<dbReference type="Proteomes" id="UP000001194">
    <property type="component" value="Unassembled WGS sequence"/>
</dbReference>
<dbReference type="GeneID" id="6078695"/>
<sequence>MALETPQVHYRGTPTSVVPLTIPTSPADHRMLSAAKAVPPGSPSASHTPSMAYPSPLSATTPSAASHTPQTACLGPREVAVSSASSSTALYAPTTDPPTSTTTPPLAERKRGHSKGSLVSGTPSRHEGPSFKAPCRQKYQMHGSRQPSDTNQMLIVVVVIVGPRQPHNLPQKNHDDDTMTRDDEDGLARQWTCHDIQTVTMHVVVTVHINPGIEHREERV</sequence>
<gene>
    <name evidence="2" type="ORF">LACBIDRAFT_329001</name>
</gene>
<evidence type="ECO:0000313" key="3">
    <source>
        <dbReference type="Proteomes" id="UP000001194"/>
    </source>
</evidence>
<organism evidence="3">
    <name type="scientific">Laccaria bicolor (strain S238N-H82 / ATCC MYA-4686)</name>
    <name type="common">Bicoloured deceiver</name>
    <name type="synonym">Laccaria laccata var. bicolor</name>
    <dbReference type="NCBI Taxonomy" id="486041"/>
    <lineage>
        <taxon>Eukaryota</taxon>
        <taxon>Fungi</taxon>
        <taxon>Dikarya</taxon>
        <taxon>Basidiomycota</taxon>
        <taxon>Agaricomycotina</taxon>
        <taxon>Agaricomycetes</taxon>
        <taxon>Agaricomycetidae</taxon>
        <taxon>Agaricales</taxon>
        <taxon>Agaricineae</taxon>
        <taxon>Hydnangiaceae</taxon>
        <taxon>Laccaria</taxon>
    </lineage>
</organism>
<dbReference type="RefSeq" id="XP_001883174.1">
    <property type="nucleotide sequence ID" value="XM_001883139.1"/>
</dbReference>
<dbReference type="InParanoid" id="B0DGQ8"/>
<proteinExistence type="predicted"/>
<dbReference type="EMBL" id="DS547109">
    <property type="protein sequence ID" value="EDR06313.1"/>
    <property type="molecule type" value="Genomic_DNA"/>
</dbReference>
<dbReference type="KEGG" id="lbc:LACBIDRAFT_329001"/>
<feature type="region of interest" description="Disordered" evidence="1">
    <location>
        <begin position="1"/>
        <end position="132"/>
    </location>
</feature>
<dbReference type="AlphaFoldDB" id="B0DGQ8"/>
<evidence type="ECO:0000256" key="1">
    <source>
        <dbReference type="SAM" id="MobiDB-lite"/>
    </source>
</evidence>
<name>B0DGQ8_LACBS</name>
<evidence type="ECO:0000313" key="2">
    <source>
        <dbReference type="EMBL" id="EDR06313.1"/>
    </source>
</evidence>
<accession>B0DGQ8</accession>